<dbReference type="AlphaFoldDB" id="A0A6J8B6H7"/>
<dbReference type="Gene3D" id="1.25.40.20">
    <property type="entry name" value="Ankyrin repeat-containing domain"/>
    <property type="match status" value="1"/>
</dbReference>
<keyword evidence="2" id="KW-1185">Reference proteome</keyword>
<name>A0A6J8B6H7_MYTCO</name>
<dbReference type="OrthoDB" id="6149069at2759"/>
<dbReference type="EMBL" id="CACVKT020002645">
    <property type="protein sequence ID" value="CAC5379176.1"/>
    <property type="molecule type" value="Genomic_DNA"/>
</dbReference>
<dbReference type="InterPro" id="IPR036770">
    <property type="entry name" value="Ankyrin_rpt-contain_sf"/>
</dbReference>
<dbReference type="Proteomes" id="UP000507470">
    <property type="component" value="Unassembled WGS sequence"/>
</dbReference>
<protein>
    <submittedName>
        <fullName evidence="1">Uncharacterized protein</fullName>
    </submittedName>
</protein>
<evidence type="ECO:0000313" key="2">
    <source>
        <dbReference type="Proteomes" id="UP000507470"/>
    </source>
</evidence>
<accession>A0A6J8B6H7</accession>
<sequence length="572" mass="66712">MNEPVLRYLLSLYSEIPFDVNLFLRKIYCQSWLKELNCLSHKPLKWIVERFEDQKIAETDFLLRSTCQFQMFDTVVYLVSKCKTFDAISCIKMYLNKDGKNDDTECISNFYFNEDLFNFLFSKIDIDKTSSEMIAIVMSTLQKPCVPDSVCETLLPKVLILACEDGRIDVAKWILHSFEQTSLDIEDRDLFMLACDDGRHQAFVQTLLDIANGDLVMLACNKVSHFKYQARKIDMVRWVVETFQIKPLDIKLGVLTLIRHKKYNKLEIGDAFFKLGVFLLNKHFNCLSTEDKEELMNSFLQQKHYDVVNWLMEDKGFVAFDKQQVLNEACSDGQIKTIQMLKDYFHSLDMNEALMYACIGYNCDQTAICEYLLSEIDKPSLDISKIHILLTVENEKLDTLSAFRAACLQPNERTVNFKDKLCIVDILFQKLQDKASNVTEVLNGLLENKRYALILYFLEQGHYTGLNMKNLMNEVCRHGHVKLVQWILENVKHEELDIKSAFLAACKNVDYELQLQCLALMWHFIQNKNLFELDSVLDTITEAPSDLTDKYDDLRNWLLYTKTINERMMSES</sequence>
<dbReference type="PANTHER" id="PTHR46586">
    <property type="entry name" value="ANKYRIN REPEAT-CONTAINING PROTEIN"/>
    <property type="match status" value="1"/>
</dbReference>
<organism evidence="1 2">
    <name type="scientific">Mytilus coruscus</name>
    <name type="common">Sea mussel</name>
    <dbReference type="NCBI Taxonomy" id="42192"/>
    <lineage>
        <taxon>Eukaryota</taxon>
        <taxon>Metazoa</taxon>
        <taxon>Spiralia</taxon>
        <taxon>Lophotrochozoa</taxon>
        <taxon>Mollusca</taxon>
        <taxon>Bivalvia</taxon>
        <taxon>Autobranchia</taxon>
        <taxon>Pteriomorphia</taxon>
        <taxon>Mytilida</taxon>
        <taxon>Mytiloidea</taxon>
        <taxon>Mytilidae</taxon>
        <taxon>Mytilinae</taxon>
        <taxon>Mytilus</taxon>
    </lineage>
</organism>
<reference evidence="1 2" key="1">
    <citation type="submission" date="2020-06" db="EMBL/GenBank/DDBJ databases">
        <authorList>
            <person name="Li R."/>
            <person name="Bekaert M."/>
        </authorList>
    </citation>
    <scope>NUCLEOTIDE SEQUENCE [LARGE SCALE GENOMIC DNA]</scope>
    <source>
        <strain evidence="2">wild</strain>
    </source>
</reference>
<dbReference type="InterPro" id="IPR052050">
    <property type="entry name" value="SecEffector_AnkRepeat"/>
</dbReference>
<gene>
    <name evidence="1" type="ORF">MCOR_15268</name>
</gene>
<dbReference type="SUPFAM" id="SSF48403">
    <property type="entry name" value="Ankyrin repeat"/>
    <property type="match status" value="1"/>
</dbReference>
<evidence type="ECO:0000313" key="1">
    <source>
        <dbReference type="EMBL" id="CAC5379176.1"/>
    </source>
</evidence>
<proteinExistence type="predicted"/>
<dbReference type="PANTHER" id="PTHR46586:SF3">
    <property type="entry name" value="ANKYRIN REPEAT-CONTAINING PROTEIN"/>
    <property type="match status" value="1"/>
</dbReference>